<reference evidence="9" key="1">
    <citation type="journal article" date="2020" name="Genome Biol.">
        <title>Gamete binning: chromosome-level and haplotype-resolved genome assembly enabled by high-throughput single-cell sequencing of gamete genomes.</title>
        <authorList>
            <person name="Campoy J.A."/>
            <person name="Sun H."/>
            <person name="Goel M."/>
            <person name="Jiao W.-B."/>
            <person name="Folz-Donahue K."/>
            <person name="Wang N."/>
            <person name="Rubio M."/>
            <person name="Liu C."/>
            <person name="Kukat C."/>
            <person name="Ruiz D."/>
            <person name="Huettel B."/>
            <person name="Schneeberger K."/>
        </authorList>
    </citation>
    <scope>NUCLEOTIDE SEQUENCE [LARGE SCALE GENOMIC DNA]</scope>
    <source>
        <strain evidence="9">cv. Rojo Pasion</strain>
    </source>
</reference>
<dbReference type="GO" id="GO:0003677">
    <property type="term" value="F:DNA binding"/>
    <property type="evidence" value="ECO:0007669"/>
    <property type="project" value="UniProtKB-KW"/>
</dbReference>
<feature type="compositionally biased region" description="Low complexity" evidence="6">
    <location>
        <begin position="69"/>
        <end position="81"/>
    </location>
</feature>
<keyword evidence="4" id="KW-0804">Transcription</keyword>
<evidence type="ECO:0000313" key="8">
    <source>
        <dbReference type="EMBL" id="CAB4316127.1"/>
    </source>
</evidence>
<evidence type="ECO:0000256" key="6">
    <source>
        <dbReference type="SAM" id="MobiDB-lite"/>
    </source>
</evidence>
<accession>A0A6J5XUX6</accession>
<feature type="compositionally biased region" description="Polar residues" evidence="6">
    <location>
        <begin position="58"/>
        <end position="68"/>
    </location>
</feature>
<dbReference type="EMBL" id="CAEKKB010000006">
    <property type="protein sequence ID" value="CAB4316127.1"/>
    <property type="molecule type" value="Genomic_DNA"/>
</dbReference>
<dbReference type="GO" id="GO:0005634">
    <property type="term" value="C:nucleus"/>
    <property type="evidence" value="ECO:0007669"/>
    <property type="project" value="UniProtKB-SubCell"/>
</dbReference>
<dbReference type="AlphaFoldDB" id="A0A6J5XUX6"/>
<dbReference type="OrthoDB" id="207175at2759"/>
<feature type="region of interest" description="Disordered" evidence="6">
    <location>
        <begin position="100"/>
        <end position="161"/>
    </location>
</feature>
<feature type="compositionally biased region" description="Low complexity" evidence="6">
    <location>
        <begin position="1"/>
        <end position="11"/>
    </location>
</feature>
<dbReference type="GO" id="GO:0003700">
    <property type="term" value="F:DNA-binding transcription factor activity"/>
    <property type="evidence" value="ECO:0007669"/>
    <property type="project" value="InterPro"/>
</dbReference>
<organism evidence="8 9">
    <name type="scientific">Prunus armeniaca</name>
    <name type="common">Apricot</name>
    <name type="synonym">Armeniaca vulgaris</name>
    <dbReference type="NCBI Taxonomy" id="36596"/>
    <lineage>
        <taxon>Eukaryota</taxon>
        <taxon>Viridiplantae</taxon>
        <taxon>Streptophyta</taxon>
        <taxon>Embryophyta</taxon>
        <taxon>Tracheophyta</taxon>
        <taxon>Spermatophyta</taxon>
        <taxon>Magnoliopsida</taxon>
        <taxon>eudicotyledons</taxon>
        <taxon>Gunneridae</taxon>
        <taxon>Pentapetalae</taxon>
        <taxon>rosids</taxon>
        <taxon>fabids</taxon>
        <taxon>Rosales</taxon>
        <taxon>Rosaceae</taxon>
        <taxon>Amygdaloideae</taxon>
        <taxon>Amygdaleae</taxon>
        <taxon>Prunus</taxon>
    </lineage>
</organism>
<dbReference type="Proteomes" id="UP000507245">
    <property type="component" value="Unassembled WGS sequence"/>
</dbReference>
<evidence type="ECO:0000256" key="4">
    <source>
        <dbReference type="ARBA" id="ARBA00023163"/>
    </source>
</evidence>
<keyword evidence="3" id="KW-0238">DNA-binding</keyword>
<keyword evidence="9" id="KW-1185">Reference proteome</keyword>
<dbReference type="InterPro" id="IPR036955">
    <property type="entry name" value="AP2/ERF_dom_sf"/>
</dbReference>
<keyword evidence="5" id="KW-0539">Nucleus</keyword>
<feature type="compositionally biased region" description="Basic and acidic residues" evidence="6">
    <location>
        <begin position="101"/>
        <end position="111"/>
    </location>
</feature>
<feature type="compositionally biased region" description="Polar residues" evidence="6">
    <location>
        <begin position="20"/>
        <end position="31"/>
    </location>
</feature>
<feature type="compositionally biased region" description="Low complexity" evidence="6">
    <location>
        <begin position="116"/>
        <end position="157"/>
    </location>
</feature>
<sequence length="250" mass="27340">MNSSDSSTYKTTSDHLSMLMGSNNSYRSQNLENHHQQPKLENFLGRHSFVADEHHIGCQSSSSGTHAYNNNSTSSTSTSSSNIGLSMIKTWLRNQPAPVIPHHDHQQRINKNDINTTDTTTTTSSSAVQTLSLSMSTGSHTHHNTTSTAAAATGETCSSDRDNTCNDNNKLAVVRTTTSTAPPPGIDSQTTSTTATAIEAVPRKSVDTFGQRTSIYRGVTRHRWTGRYEAHLWDNSCRREGQTRKGRQGT</sequence>
<evidence type="ECO:0000259" key="7">
    <source>
        <dbReference type="PROSITE" id="PS51032"/>
    </source>
</evidence>
<feature type="domain" description="AP2/ERF" evidence="7">
    <location>
        <begin position="215"/>
        <end position="250"/>
    </location>
</feature>
<dbReference type="PROSITE" id="PS51032">
    <property type="entry name" value="AP2_ERF"/>
    <property type="match status" value="1"/>
</dbReference>
<keyword evidence="2" id="KW-0805">Transcription regulation</keyword>
<protein>
    <recommendedName>
        <fullName evidence="7">AP2/ERF domain-containing protein</fullName>
    </recommendedName>
</protein>
<dbReference type="Gene3D" id="3.30.730.10">
    <property type="entry name" value="AP2/ERF domain"/>
    <property type="match status" value="1"/>
</dbReference>
<evidence type="ECO:0000256" key="2">
    <source>
        <dbReference type="ARBA" id="ARBA00023015"/>
    </source>
</evidence>
<feature type="region of interest" description="Disordered" evidence="6">
    <location>
        <begin position="1"/>
        <end position="34"/>
    </location>
</feature>
<evidence type="ECO:0000256" key="1">
    <source>
        <dbReference type="ARBA" id="ARBA00004123"/>
    </source>
</evidence>
<dbReference type="InterPro" id="IPR001471">
    <property type="entry name" value="AP2/ERF_dom"/>
</dbReference>
<evidence type="ECO:0000256" key="3">
    <source>
        <dbReference type="ARBA" id="ARBA00023125"/>
    </source>
</evidence>
<evidence type="ECO:0000313" key="9">
    <source>
        <dbReference type="Proteomes" id="UP000507245"/>
    </source>
</evidence>
<gene>
    <name evidence="8" type="ORF">ORAREDHAP_LOCUS41016</name>
</gene>
<dbReference type="PANTHER" id="PTHR32467:SF218">
    <property type="entry name" value="AP2-LIKE ETHYLENE-RESPONSIVE TRANSCRIPTION FACTOR PLT2"/>
    <property type="match status" value="1"/>
</dbReference>
<dbReference type="PANTHER" id="PTHR32467">
    <property type="entry name" value="AP2-LIKE ETHYLENE-RESPONSIVE TRANSCRIPTION FACTOR"/>
    <property type="match status" value="1"/>
</dbReference>
<evidence type="ECO:0000256" key="5">
    <source>
        <dbReference type="ARBA" id="ARBA00023242"/>
    </source>
</evidence>
<comment type="subcellular location">
    <subcellularLocation>
        <location evidence="1">Nucleus</location>
    </subcellularLocation>
</comment>
<feature type="region of interest" description="Disordered" evidence="6">
    <location>
        <begin position="57"/>
        <end position="81"/>
    </location>
</feature>
<proteinExistence type="predicted"/>
<name>A0A6J5XUX6_PRUAR</name>